<keyword evidence="1 2" id="KW-0732">Signal</keyword>
<dbReference type="Proteomes" id="UP000830552">
    <property type="component" value="Chromosome"/>
</dbReference>
<dbReference type="EMBL" id="CP096203">
    <property type="protein sequence ID" value="UPQ77579.1"/>
    <property type="molecule type" value="Genomic_DNA"/>
</dbReference>
<organism evidence="5 6">
    <name type="scientific">Chryseobacterium nepalense</name>
    <dbReference type="NCBI Taxonomy" id="1854498"/>
    <lineage>
        <taxon>Bacteria</taxon>
        <taxon>Pseudomonadati</taxon>
        <taxon>Bacteroidota</taxon>
        <taxon>Flavobacteriia</taxon>
        <taxon>Flavobacteriales</taxon>
        <taxon>Weeksellaceae</taxon>
        <taxon>Chryseobacterium group</taxon>
        <taxon>Chryseobacterium</taxon>
    </lineage>
</organism>
<evidence type="ECO:0000259" key="3">
    <source>
        <dbReference type="Pfam" id="PF18962"/>
    </source>
</evidence>
<proteinExistence type="predicted"/>
<keyword evidence="6" id="KW-1185">Reference proteome</keyword>
<feature type="chain" id="PRO_5045543006" evidence="2">
    <location>
        <begin position="20"/>
        <end position="277"/>
    </location>
</feature>
<evidence type="ECO:0000259" key="4">
    <source>
        <dbReference type="Pfam" id="PF20009"/>
    </source>
</evidence>
<evidence type="ECO:0000313" key="5">
    <source>
        <dbReference type="EMBL" id="UPQ77579.1"/>
    </source>
</evidence>
<feature type="domain" description="GEVED" evidence="4">
    <location>
        <begin position="96"/>
        <end position="188"/>
    </location>
</feature>
<sequence>MFKKLFLLLTFSAAFTAKSQITNPAPYCACTYFSGYNMFKDITIGGVTLSFGSLGTYGTANTYKYFNTTVFGDLTKSGNNTITINPYTTPDFEPIYFALWIDYDHSNTFETSEIVLQNSNTINAALPAFSETAVPLTRTFTVPGTALTGTTRARLVRTQASYPYSSSVVLSPCSNGSFGSFGNPYDFNVNIVTSLSTAEAAVKNSFRIYPNPAHDFIMIDTSRKITQATLFSTEGKQVKSYPGANRLDVSSLQPGEYILEVYYKDGTSASQKVLVAK</sequence>
<dbReference type="InterPro" id="IPR045474">
    <property type="entry name" value="GEVED"/>
</dbReference>
<gene>
    <name evidence="5" type="ORF">M0D58_08590</name>
</gene>
<evidence type="ECO:0000313" key="6">
    <source>
        <dbReference type="Proteomes" id="UP000830552"/>
    </source>
</evidence>
<name>A0ABY4KAI6_9FLAO</name>
<accession>A0ABY4KAI6</accession>
<dbReference type="RefSeq" id="WP_248394949.1">
    <property type="nucleotide sequence ID" value="NZ_CP096203.1"/>
</dbReference>
<reference evidence="5" key="1">
    <citation type="submission" date="2022-04" db="EMBL/GenBank/DDBJ databases">
        <title>Evolutionary, genomic, and biogeographic characterization of Chryseobacterium nepalense represented by a plastic-degrading bacterium AC3.</title>
        <authorList>
            <person name="Yin Z."/>
            <person name="Liu X."/>
            <person name="Wang D."/>
            <person name="Xie Z."/>
        </authorList>
    </citation>
    <scope>NUCLEOTIDE SEQUENCE</scope>
    <source>
        <strain evidence="5">AC3</strain>
    </source>
</reference>
<dbReference type="Pfam" id="PF20009">
    <property type="entry name" value="GEVED"/>
    <property type="match status" value="1"/>
</dbReference>
<dbReference type="Pfam" id="PF18962">
    <property type="entry name" value="Por_Secre_tail"/>
    <property type="match status" value="1"/>
</dbReference>
<feature type="domain" description="Secretion system C-terminal sorting" evidence="3">
    <location>
        <begin position="208"/>
        <end position="275"/>
    </location>
</feature>
<protein>
    <submittedName>
        <fullName evidence="5">T9SS type A sorting domain-containing protein</fullName>
    </submittedName>
</protein>
<feature type="signal peptide" evidence="2">
    <location>
        <begin position="1"/>
        <end position="19"/>
    </location>
</feature>
<evidence type="ECO:0000256" key="1">
    <source>
        <dbReference type="ARBA" id="ARBA00022729"/>
    </source>
</evidence>
<dbReference type="InterPro" id="IPR026444">
    <property type="entry name" value="Secre_tail"/>
</dbReference>
<dbReference type="NCBIfam" id="TIGR04183">
    <property type="entry name" value="Por_Secre_tail"/>
    <property type="match status" value="1"/>
</dbReference>
<evidence type="ECO:0000256" key="2">
    <source>
        <dbReference type="SAM" id="SignalP"/>
    </source>
</evidence>